<evidence type="ECO:0000313" key="1">
    <source>
        <dbReference type="EMBL" id="MEI4551176.1"/>
    </source>
</evidence>
<dbReference type="RefSeq" id="WP_336436194.1">
    <property type="nucleotide sequence ID" value="NZ_JBAWKS010000002.1"/>
</dbReference>
<keyword evidence="2" id="KW-1185">Reference proteome</keyword>
<dbReference type="EMBL" id="JBAWKS010000002">
    <property type="protein sequence ID" value="MEI4551176.1"/>
    <property type="molecule type" value="Genomic_DNA"/>
</dbReference>
<reference evidence="1 2" key="1">
    <citation type="submission" date="2023-12" db="EMBL/GenBank/DDBJ databases">
        <title>Friends and Foes: Symbiotic and Algicidal bacterial influence on Karenia brevis blooms.</title>
        <authorList>
            <person name="Fei C."/>
            <person name="Mohamed A.R."/>
            <person name="Booker A."/>
            <person name="Arshad M."/>
            <person name="Klass S."/>
            <person name="Ahn S."/>
            <person name="Gilbert P.M."/>
            <person name="Heil C.A."/>
            <person name="Martinez J.M."/>
            <person name="Amin S.A."/>
        </authorList>
    </citation>
    <scope>NUCLEOTIDE SEQUENCE [LARGE SCALE GENOMIC DNA]</scope>
    <source>
        <strain evidence="1 2">CE15</strain>
    </source>
</reference>
<proteinExistence type="predicted"/>
<dbReference type="Proteomes" id="UP001382455">
    <property type="component" value="Unassembled WGS sequence"/>
</dbReference>
<comment type="caution">
    <text evidence="1">The sequence shown here is derived from an EMBL/GenBank/DDBJ whole genome shotgun (WGS) entry which is preliminary data.</text>
</comment>
<protein>
    <submittedName>
        <fullName evidence="1">Uncharacterized protein</fullName>
    </submittedName>
</protein>
<name>A0ABU8EW26_9GAMM</name>
<gene>
    <name evidence="1" type="ORF">WAE96_16000</name>
</gene>
<evidence type="ECO:0000313" key="2">
    <source>
        <dbReference type="Proteomes" id="UP001382455"/>
    </source>
</evidence>
<accession>A0ABU8EW26</accession>
<sequence>MISHINSYDTKKEAEEIIANTAKLAQKFITSSRFADVTVWDYSKQSLFNFEEYLIHTYFLPKAFKLDFTDDEIEGYISYIAEVLLRLDFVTLTVEKYSYKDYLKKGKQNTKFALKLASWFRMLVPLSYQLFTGEDPKFMLKLILHLLPIVEQILFFHQERLSTSCLQYSKSKY</sequence>
<organism evidence="1 2">
    <name type="scientific">Pseudoalteromonas spongiae</name>
    <dbReference type="NCBI Taxonomy" id="298657"/>
    <lineage>
        <taxon>Bacteria</taxon>
        <taxon>Pseudomonadati</taxon>
        <taxon>Pseudomonadota</taxon>
        <taxon>Gammaproteobacteria</taxon>
        <taxon>Alteromonadales</taxon>
        <taxon>Pseudoalteromonadaceae</taxon>
        <taxon>Pseudoalteromonas</taxon>
    </lineage>
</organism>